<evidence type="ECO:0000256" key="1">
    <source>
        <dbReference type="ARBA" id="ARBA00004651"/>
    </source>
</evidence>
<dbReference type="InterPro" id="IPR020846">
    <property type="entry name" value="MFS_dom"/>
</dbReference>
<feature type="transmembrane region" description="Helical" evidence="7">
    <location>
        <begin position="144"/>
        <end position="165"/>
    </location>
</feature>
<feature type="transmembrane region" description="Helical" evidence="7">
    <location>
        <begin position="118"/>
        <end position="138"/>
    </location>
</feature>
<evidence type="ECO:0000256" key="2">
    <source>
        <dbReference type="ARBA" id="ARBA00022448"/>
    </source>
</evidence>
<feature type="transmembrane region" description="Helical" evidence="7">
    <location>
        <begin position="315"/>
        <end position="333"/>
    </location>
</feature>
<feature type="transmembrane region" description="Helical" evidence="7">
    <location>
        <begin position="385"/>
        <end position="404"/>
    </location>
</feature>
<keyword evidence="4 7" id="KW-0812">Transmembrane</keyword>
<evidence type="ECO:0000313" key="10">
    <source>
        <dbReference type="Proteomes" id="UP000321306"/>
    </source>
</evidence>
<dbReference type="PANTHER" id="PTHR23501">
    <property type="entry name" value="MAJOR FACILITATOR SUPERFAMILY"/>
    <property type="match status" value="1"/>
</dbReference>
<dbReference type="PROSITE" id="PS50850">
    <property type="entry name" value="MFS"/>
    <property type="match status" value="1"/>
</dbReference>
<keyword evidence="6 7" id="KW-0472">Membrane</keyword>
<feature type="transmembrane region" description="Helical" evidence="7">
    <location>
        <begin position="339"/>
        <end position="364"/>
    </location>
</feature>
<feature type="transmembrane region" description="Helical" evidence="7">
    <location>
        <begin position="468"/>
        <end position="490"/>
    </location>
</feature>
<dbReference type="SUPFAM" id="SSF103473">
    <property type="entry name" value="MFS general substrate transporter"/>
    <property type="match status" value="1"/>
</dbReference>
<keyword evidence="10" id="KW-1185">Reference proteome</keyword>
<feature type="transmembrane region" description="Helical" evidence="7">
    <location>
        <begin position="285"/>
        <end position="306"/>
    </location>
</feature>
<keyword evidence="2" id="KW-0813">Transport</keyword>
<dbReference type="CDD" id="cd17502">
    <property type="entry name" value="MFS_Azr1_MDR_like"/>
    <property type="match status" value="1"/>
</dbReference>
<dbReference type="InterPro" id="IPR036259">
    <property type="entry name" value="MFS_trans_sf"/>
</dbReference>
<feature type="transmembrane region" description="Helical" evidence="7">
    <location>
        <begin position="177"/>
        <end position="201"/>
    </location>
</feature>
<feature type="transmembrane region" description="Helical" evidence="7">
    <location>
        <begin position="60"/>
        <end position="79"/>
    </location>
</feature>
<dbReference type="PANTHER" id="PTHR23501:SF197">
    <property type="entry name" value="COMD"/>
    <property type="match status" value="1"/>
</dbReference>
<keyword evidence="3" id="KW-1003">Cell membrane</keyword>
<dbReference type="GO" id="GO:0022857">
    <property type="term" value="F:transmembrane transporter activity"/>
    <property type="evidence" value="ECO:0007669"/>
    <property type="project" value="InterPro"/>
</dbReference>
<dbReference type="InterPro" id="IPR011701">
    <property type="entry name" value="MFS"/>
</dbReference>
<evidence type="ECO:0000256" key="6">
    <source>
        <dbReference type="ARBA" id="ARBA00023136"/>
    </source>
</evidence>
<feature type="transmembrane region" description="Helical" evidence="7">
    <location>
        <begin position="207"/>
        <end position="229"/>
    </location>
</feature>
<feature type="transmembrane region" description="Helical" evidence="7">
    <location>
        <begin position="85"/>
        <end position="106"/>
    </location>
</feature>
<dbReference type="NCBIfam" id="TIGR00711">
    <property type="entry name" value="efflux_EmrB"/>
    <property type="match status" value="1"/>
</dbReference>
<evidence type="ECO:0000256" key="4">
    <source>
        <dbReference type="ARBA" id="ARBA00022692"/>
    </source>
</evidence>
<dbReference type="Pfam" id="PF07690">
    <property type="entry name" value="MFS_1"/>
    <property type="match status" value="1"/>
</dbReference>
<protein>
    <submittedName>
        <fullName evidence="9">MFS transporter</fullName>
    </submittedName>
</protein>
<reference evidence="9 10" key="1">
    <citation type="submission" date="2019-07" db="EMBL/GenBank/DDBJ databases">
        <title>Whole genome shotgun sequence of Deinococcus cellulosilyticus NBRC 106333.</title>
        <authorList>
            <person name="Hosoyama A."/>
            <person name="Uohara A."/>
            <person name="Ohji S."/>
            <person name="Ichikawa N."/>
        </authorList>
    </citation>
    <scope>NUCLEOTIDE SEQUENCE [LARGE SCALE GENOMIC DNA]</scope>
    <source>
        <strain evidence="9 10">NBRC 106333</strain>
    </source>
</reference>
<organism evidence="9 10">
    <name type="scientific">Deinococcus cellulosilyticus (strain DSM 18568 / NBRC 106333 / KACC 11606 / 5516J-15)</name>
    <dbReference type="NCBI Taxonomy" id="1223518"/>
    <lineage>
        <taxon>Bacteria</taxon>
        <taxon>Thermotogati</taxon>
        <taxon>Deinococcota</taxon>
        <taxon>Deinococci</taxon>
        <taxon>Deinococcales</taxon>
        <taxon>Deinococcaceae</taxon>
        <taxon>Deinococcus</taxon>
    </lineage>
</organism>
<evidence type="ECO:0000259" key="8">
    <source>
        <dbReference type="PROSITE" id="PS50850"/>
    </source>
</evidence>
<dbReference type="AlphaFoldDB" id="A0A511NA01"/>
<feature type="domain" description="Major facilitator superfamily (MFS) profile" evidence="8">
    <location>
        <begin position="1"/>
        <end position="495"/>
    </location>
</feature>
<feature type="transmembrane region" description="Helical" evidence="7">
    <location>
        <begin position="250"/>
        <end position="273"/>
    </location>
</feature>
<accession>A0A511NA01</accession>
<gene>
    <name evidence="9" type="ORF">DC3_49810</name>
</gene>
<dbReference type="PROSITE" id="PS00216">
    <property type="entry name" value="SUGAR_TRANSPORT_1"/>
    <property type="match status" value="1"/>
</dbReference>
<evidence type="ECO:0000256" key="5">
    <source>
        <dbReference type="ARBA" id="ARBA00022989"/>
    </source>
</evidence>
<evidence type="ECO:0000256" key="3">
    <source>
        <dbReference type="ARBA" id="ARBA00022475"/>
    </source>
</evidence>
<feature type="transmembrane region" description="Helical" evidence="7">
    <location>
        <begin position="28"/>
        <end position="48"/>
    </location>
</feature>
<dbReference type="GO" id="GO:0005886">
    <property type="term" value="C:plasma membrane"/>
    <property type="evidence" value="ECO:0007669"/>
    <property type="project" value="UniProtKB-SubCell"/>
</dbReference>
<dbReference type="InterPro" id="IPR005829">
    <property type="entry name" value="Sugar_transporter_CS"/>
</dbReference>
<name>A0A511NA01_DEIC1</name>
<dbReference type="Gene3D" id="1.20.1250.20">
    <property type="entry name" value="MFS general substrate transporter like domains"/>
    <property type="match status" value="1"/>
</dbReference>
<dbReference type="FunFam" id="1.20.1720.10:FF:000004">
    <property type="entry name" value="EmrB/QacA family drug resistance transporter"/>
    <property type="match status" value="1"/>
</dbReference>
<sequence>MALFLASLNLTVVGTALPRVVSELGGIHLYSWAFTGYFLTSTLVIAISGKISDIYGRKPLMLLGIIIFSAGSTLLSLSPDILTLIVLRGVQGIGGGLLISMSFATIADIFTPQERGRYQGFTTSAFGFSSIVGPLIGGLITDHFGWRCVFLINLPFGLLAFLFIQKHLQGVQVRQKAVIDYVGILLLGSTTISLLLGLTFAGLRGSWLHAQVLTCLSITVLSVGSFLVWERRFPSPVMDLKLFRNRTITLSNLAGFLTIAAMHACINYLPLYLQGVKSTGATLSGLLLTPLMLGQVSTSAISGILASRTGKYKPFVVVGGCLIAVALAFTATLGQDTPVWYTLFFMVLLGMGMGPVMSLLTLAVQNAAPKEQIGMATSLNQFFRQLGGTIFVTILGIFLNQYLALHVSEHLPAVVQTLPPDLVASIHNPNALSNPVMMGEIRQDLLQFGGSELAHRVLDGLRAMLSGAIQNIFLTTCGVGFLVVLVLLGLPSDGRKQQRN</sequence>
<dbReference type="EMBL" id="BJXB01000032">
    <property type="protein sequence ID" value="GEM49346.1"/>
    <property type="molecule type" value="Genomic_DNA"/>
</dbReference>
<comment type="subcellular location">
    <subcellularLocation>
        <location evidence="1">Cell membrane</location>
        <topology evidence="1">Multi-pass membrane protein</topology>
    </subcellularLocation>
</comment>
<dbReference type="Proteomes" id="UP000321306">
    <property type="component" value="Unassembled WGS sequence"/>
</dbReference>
<comment type="caution">
    <text evidence="9">The sequence shown here is derived from an EMBL/GenBank/DDBJ whole genome shotgun (WGS) entry which is preliminary data.</text>
</comment>
<dbReference type="InterPro" id="IPR004638">
    <property type="entry name" value="EmrB-like"/>
</dbReference>
<proteinExistence type="predicted"/>
<evidence type="ECO:0000313" key="9">
    <source>
        <dbReference type="EMBL" id="GEM49346.1"/>
    </source>
</evidence>
<keyword evidence="5 7" id="KW-1133">Transmembrane helix</keyword>
<evidence type="ECO:0000256" key="7">
    <source>
        <dbReference type="SAM" id="Phobius"/>
    </source>
</evidence>
<dbReference type="Gene3D" id="1.20.1720.10">
    <property type="entry name" value="Multidrug resistance protein D"/>
    <property type="match status" value="1"/>
</dbReference>